<accession>A0ABV9M001</accession>
<dbReference type="EMBL" id="JBHSGU010000021">
    <property type="protein sequence ID" value="MFC4701724.1"/>
    <property type="molecule type" value="Genomic_DNA"/>
</dbReference>
<dbReference type="RefSeq" id="WP_382410475.1">
    <property type="nucleotide sequence ID" value="NZ_JBHSGU010000021.1"/>
</dbReference>
<protein>
    <submittedName>
        <fullName evidence="2">Uncharacterized protein</fullName>
    </submittedName>
</protein>
<sequence length="131" mass="14674">MNLHRYKAKISAISTGESEFEFLGTWIGFAGMLVAIIDIIFFSHPREAVGLAGVIVGPLCFFYWVTTQHNQLIFIFNGICTIVVVLLTVILFLGHFYKLQLSAVINLYLVYIASISIIAAFYGKKFTSIRS</sequence>
<proteinExistence type="predicted"/>
<keyword evidence="3" id="KW-1185">Reference proteome</keyword>
<organism evidence="2 3">
    <name type="scientific">Glaciecola siphonariae</name>
    <dbReference type="NCBI Taxonomy" id="521012"/>
    <lineage>
        <taxon>Bacteria</taxon>
        <taxon>Pseudomonadati</taxon>
        <taxon>Pseudomonadota</taxon>
        <taxon>Gammaproteobacteria</taxon>
        <taxon>Alteromonadales</taxon>
        <taxon>Alteromonadaceae</taxon>
        <taxon>Glaciecola</taxon>
    </lineage>
</organism>
<evidence type="ECO:0000313" key="3">
    <source>
        <dbReference type="Proteomes" id="UP001595897"/>
    </source>
</evidence>
<name>A0ABV9M001_9ALTE</name>
<reference evidence="3" key="1">
    <citation type="journal article" date="2019" name="Int. J. Syst. Evol. Microbiol.">
        <title>The Global Catalogue of Microorganisms (GCM) 10K type strain sequencing project: providing services to taxonomists for standard genome sequencing and annotation.</title>
        <authorList>
            <consortium name="The Broad Institute Genomics Platform"/>
            <consortium name="The Broad Institute Genome Sequencing Center for Infectious Disease"/>
            <person name="Wu L."/>
            <person name="Ma J."/>
        </authorList>
    </citation>
    <scope>NUCLEOTIDE SEQUENCE [LARGE SCALE GENOMIC DNA]</scope>
    <source>
        <strain evidence="3">KACC 12507</strain>
    </source>
</reference>
<keyword evidence="1" id="KW-0472">Membrane</keyword>
<dbReference type="Proteomes" id="UP001595897">
    <property type="component" value="Unassembled WGS sequence"/>
</dbReference>
<feature type="transmembrane region" description="Helical" evidence="1">
    <location>
        <begin position="103"/>
        <end position="123"/>
    </location>
</feature>
<feature type="transmembrane region" description="Helical" evidence="1">
    <location>
        <begin position="20"/>
        <end position="42"/>
    </location>
</feature>
<evidence type="ECO:0000256" key="1">
    <source>
        <dbReference type="SAM" id="Phobius"/>
    </source>
</evidence>
<comment type="caution">
    <text evidence="2">The sequence shown here is derived from an EMBL/GenBank/DDBJ whole genome shotgun (WGS) entry which is preliminary data.</text>
</comment>
<gene>
    <name evidence="2" type="ORF">ACFO4O_16330</name>
</gene>
<evidence type="ECO:0000313" key="2">
    <source>
        <dbReference type="EMBL" id="MFC4701724.1"/>
    </source>
</evidence>
<keyword evidence="1" id="KW-1133">Transmembrane helix</keyword>
<feature type="transmembrane region" description="Helical" evidence="1">
    <location>
        <begin position="48"/>
        <end position="65"/>
    </location>
</feature>
<feature type="transmembrane region" description="Helical" evidence="1">
    <location>
        <begin position="72"/>
        <end position="97"/>
    </location>
</feature>
<keyword evidence="1" id="KW-0812">Transmembrane</keyword>